<name>A0ABV0JUV5_9CYAN</name>
<gene>
    <name evidence="2" type="ORF">NDI37_22430</name>
</gene>
<dbReference type="InterPro" id="IPR046633">
    <property type="entry name" value="DUF6745"/>
</dbReference>
<sequence>MINKLTPEQEALIPVYIEKWISLALSTEPIARQKAAEAVNVACTVCWKEEPKILFFDSLYSFLKNIDVYFPDWEEGYQIDWLAKLEDELFEQLSDPVTSKLCDQLLEPMDELLSRLWNPLLDRFYQQPEISRRVVTNFAHDVNPQDWLVQCSFIDFCFSVLNCSLNESEQREWEVLQSLVKSCGWIYIFVKHTSEDNCEFVCIVCDRPTKLLYDHQQLLHAEEEPAIQFADGFSIYAYHGVGLPEN</sequence>
<dbReference type="EMBL" id="JAMPKK010000062">
    <property type="protein sequence ID" value="MEP0867212.1"/>
    <property type="molecule type" value="Genomic_DNA"/>
</dbReference>
<keyword evidence="3" id="KW-1185">Reference proteome</keyword>
<dbReference type="RefSeq" id="WP_190426170.1">
    <property type="nucleotide sequence ID" value="NZ_JAMPKK010000062.1"/>
</dbReference>
<evidence type="ECO:0000313" key="3">
    <source>
        <dbReference type="Proteomes" id="UP001442494"/>
    </source>
</evidence>
<comment type="caution">
    <text evidence="2">The sequence shown here is derived from an EMBL/GenBank/DDBJ whole genome shotgun (WGS) entry which is preliminary data.</text>
</comment>
<evidence type="ECO:0000259" key="1">
    <source>
        <dbReference type="Pfam" id="PF20530"/>
    </source>
</evidence>
<protein>
    <recommendedName>
        <fullName evidence="1">DUF6745 domain-containing protein</fullName>
    </recommendedName>
</protein>
<feature type="domain" description="DUF6745" evidence="1">
    <location>
        <begin position="166"/>
        <end position="245"/>
    </location>
</feature>
<proteinExistence type="predicted"/>
<dbReference type="Pfam" id="PF20530">
    <property type="entry name" value="DUF6745"/>
    <property type="match status" value="1"/>
</dbReference>
<organism evidence="2 3">
    <name type="scientific">Funiculus sociatus GB2-A5</name>
    <dbReference type="NCBI Taxonomy" id="2933946"/>
    <lineage>
        <taxon>Bacteria</taxon>
        <taxon>Bacillati</taxon>
        <taxon>Cyanobacteriota</taxon>
        <taxon>Cyanophyceae</taxon>
        <taxon>Coleofasciculales</taxon>
        <taxon>Coleofasciculaceae</taxon>
        <taxon>Funiculus</taxon>
    </lineage>
</organism>
<dbReference type="Proteomes" id="UP001442494">
    <property type="component" value="Unassembled WGS sequence"/>
</dbReference>
<accession>A0ABV0JUV5</accession>
<evidence type="ECO:0000313" key="2">
    <source>
        <dbReference type="EMBL" id="MEP0867212.1"/>
    </source>
</evidence>
<reference evidence="2 3" key="1">
    <citation type="submission" date="2022-04" db="EMBL/GenBank/DDBJ databases">
        <title>Positive selection, recombination, and allopatry shape intraspecific diversity of widespread and dominant cyanobacteria.</title>
        <authorList>
            <person name="Wei J."/>
            <person name="Shu W."/>
            <person name="Hu C."/>
        </authorList>
    </citation>
    <scope>NUCLEOTIDE SEQUENCE [LARGE SCALE GENOMIC DNA]</scope>
    <source>
        <strain evidence="2 3">GB2-A5</strain>
    </source>
</reference>